<dbReference type="AlphaFoldDB" id="A0A511RNA9"/>
<accession>A0A511RNA9</accession>
<dbReference type="InterPro" id="IPR007372">
    <property type="entry name" value="Lipid/polyisoprenoid-bd_YceI"/>
</dbReference>
<evidence type="ECO:0000313" key="2">
    <source>
        <dbReference type="EMBL" id="GEM90412.1"/>
    </source>
</evidence>
<reference evidence="2 3" key="1">
    <citation type="submission" date="2019-07" db="EMBL/GenBank/DDBJ databases">
        <title>Whole genome shotgun sequence of Oceanithermus desulfurans NBRC 100063.</title>
        <authorList>
            <person name="Hosoyama A."/>
            <person name="Uohara A."/>
            <person name="Ohji S."/>
            <person name="Ichikawa N."/>
        </authorList>
    </citation>
    <scope>NUCLEOTIDE SEQUENCE [LARGE SCALE GENOMIC DNA]</scope>
    <source>
        <strain evidence="2 3">NBRC 100063</strain>
    </source>
</reference>
<dbReference type="SMART" id="SM00867">
    <property type="entry name" value="YceI"/>
    <property type="match status" value="1"/>
</dbReference>
<dbReference type="Pfam" id="PF04264">
    <property type="entry name" value="YceI"/>
    <property type="match status" value="1"/>
</dbReference>
<feature type="domain" description="Lipid/polyisoprenoid-binding YceI-like" evidence="1">
    <location>
        <begin position="28"/>
        <end position="183"/>
    </location>
</feature>
<dbReference type="InterPro" id="IPR036761">
    <property type="entry name" value="TTHA0802/YceI-like_sf"/>
</dbReference>
<dbReference type="PANTHER" id="PTHR34406">
    <property type="entry name" value="PROTEIN YCEI"/>
    <property type="match status" value="1"/>
</dbReference>
<dbReference type="PANTHER" id="PTHR34406:SF1">
    <property type="entry name" value="PROTEIN YCEI"/>
    <property type="match status" value="1"/>
</dbReference>
<sequence length="185" mass="20444">MGEGVWMRTKGWWLLLIMAFAPVLAANAYDVSGRIVYEAKGPIGAFKGENTAVSGALSWDPGQQAASGRVCVDLTAWDSGEPLRDKHTRSMFETDVYPEACFELEGVRPAAAADEIVLEGRLTMHGVTLPLEIPGKLVQKPDGRLYFAGYFETRISDWGMKRPSMMGFKVRDLVKVWVYGEGVPR</sequence>
<protein>
    <recommendedName>
        <fullName evidence="1">Lipid/polyisoprenoid-binding YceI-like domain-containing protein</fullName>
    </recommendedName>
</protein>
<name>A0A511RNA9_9DEIN</name>
<dbReference type="SUPFAM" id="SSF101874">
    <property type="entry name" value="YceI-like"/>
    <property type="match status" value="1"/>
</dbReference>
<evidence type="ECO:0000313" key="3">
    <source>
        <dbReference type="Proteomes" id="UP000321827"/>
    </source>
</evidence>
<organism evidence="2 3">
    <name type="scientific">Oceanithermus desulfurans NBRC 100063</name>
    <dbReference type="NCBI Taxonomy" id="1227550"/>
    <lineage>
        <taxon>Bacteria</taxon>
        <taxon>Thermotogati</taxon>
        <taxon>Deinococcota</taxon>
        <taxon>Deinococci</taxon>
        <taxon>Thermales</taxon>
        <taxon>Thermaceae</taxon>
        <taxon>Oceanithermus</taxon>
    </lineage>
</organism>
<evidence type="ECO:0000259" key="1">
    <source>
        <dbReference type="SMART" id="SM00867"/>
    </source>
</evidence>
<gene>
    <name evidence="2" type="ORF">ODE01S_18460</name>
</gene>
<dbReference type="EMBL" id="BJXN01000013">
    <property type="protein sequence ID" value="GEM90412.1"/>
    <property type="molecule type" value="Genomic_DNA"/>
</dbReference>
<comment type="caution">
    <text evidence="2">The sequence shown here is derived from an EMBL/GenBank/DDBJ whole genome shotgun (WGS) entry which is preliminary data.</text>
</comment>
<proteinExistence type="predicted"/>
<dbReference type="Gene3D" id="2.40.128.110">
    <property type="entry name" value="Lipid/polyisoprenoid-binding, YceI-like"/>
    <property type="match status" value="1"/>
</dbReference>
<dbReference type="Proteomes" id="UP000321827">
    <property type="component" value="Unassembled WGS sequence"/>
</dbReference>